<gene>
    <name evidence="1" type="ORF">COS26_00595</name>
</gene>
<evidence type="ECO:0008006" key="3">
    <source>
        <dbReference type="Google" id="ProtNLM"/>
    </source>
</evidence>
<dbReference type="InterPro" id="IPR013368">
    <property type="entry name" value="YecD_YerC"/>
</dbReference>
<dbReference type="GO" id="GO:0043565">
    <property type="term" value="F:sequence-specific DNA binding"/>
    <property type="evidence" value="ECO:0007669"/>
    <property type="project" value="InterPro"/>
</dbReference>
<dbReference type="PANTHER" id="PTHR40080">
    <property type="entry name" value="LMO1763 PROTEIN"/>
    <property type="match status" value="1"/>
</dbReference>
<dbReference type="NCBIfam" id="TIGR02531">
    <property type="entry name" value="yecD_yerC"/>
    <property type="match status" value="1"/>
</dbReference>
<reference evidence="2" key="1">
    <citation type="submission" date="2017-09" db="EMBL/GenBank/DDBJ databases">
        <title>Depth-based differentiation of microbial function through sediment-hosted aquifers and enrichment of novel symbionts in the deep terrestrial subsurface.</title>
        <authorList>
            <person name="Probst A.J."/>
            <person name="Ladd B."/>
            <person name="Jarett J.K."/>
            <person name="Geller-Mcgrath D.E."/>
            <person name="Sieber C.M.K."/>
            <person name="Emerson J.B."/>
            <person name="Anantharaman K."/>
            <person name="Thomas B.C."/>
            <person name="Malmstrom R."/>
            <person name="Stieglmeier M."/>
            <person name="Klingl A."/>
            <person name="Woyke T."/>
            <person name="Ryan C.M."/>
            <person name="Banfield J.F."/>
        </authorList>
    </citation>
    <scope>NUCLEOTIDE SEQUENCE [LARGE SCALE GENOMIC DNA]</scope>
</reference>
<protein>
    <recommendedName>
        <fullName evidence="3">TrpR like protein, YerC/YecD</fullName>
    </recommendedName>
</protein>
<evidence type="ECO:0000313" key="1">
    <source>
        <dbReference type="EMBL" id="PIV43380.1"/>
    </source>
</evidence>
<dbReference type="InterPro" id="IPR038116">
    <property type="entry name" value="TrpR-like_sf"/>
</dbReference>
<comment type="caution">
    <text evidence="1">The sequence shown here is derived from an EMBL/GenBank/DDBJ whole genome shotgun (WGS) entry which is preliminary data.</text>
</comment>
<dbReference type="AlphaFoldDB" id="A0A2M7D8L1"/>
<dbReference type="Gene3D" id="1.10.1270.10">
    <property type="entry name" value="TrpR-like"/>
    <property type="match status" value="1"/>
</dbReference>
<dbReference type="EMBL" id="PEUA01000013">
    <property type="protein sequence ID" value="PIV43380.1"/>
    <property type="molecule type" value="Genomic_DNA"/>
</dbReference>
<dbReference type="PANTHER" id="PTHR40080:SF1">
    <property type="entry name" value="TRPR-LIKE PROTEIN YERC_YECD"/>
    <property type="match status" value="1"/>
</dbReference>
<dbReference type="SUPFAM" id="SSF48295">
    <property type="entry name" value="TrpR-like"/>
    <property type="match status" value="1"/>
</dbReference>
<dbReference type="InterPro" id="IPR010921">
    <property type="entry name" value="Trp_repressor/repl_initiator"/>
</dbReference>
<dbReference type="Pfam" id="PF01371">
    <property type="entry name" value="Trp_repressor"/>
    <property type="match status" value="1"/>
</dbReference>
<organism evidence="1 2">
    <name type="scientific">Candidatus Nealsonbacteria bacterium CG02_land_8_20_14_3_00_40_11</name>
    <dbReference type="NCBI Taxonomy" id="1974700"/>
    <lineage>
        <taxon>Bacteria</taxon>
        <taxon>Candidatus Nealsoniibacteriota</taxon>
    </lineage>
</organism>
<name>A0A2M7D8L1_9BACT</name>
<dbReference type="Proteomes" id="UP000230304">
    <property type="component" value="Unassembled WGS sequence"/>
</dbReference>
<dbReference type="InterPro" id="IPR000831">
    <property type="entry name" value="Trp_repress"/>
</dbReference>
<sequence>MGRFHLNSLPKEKRIQMIGEFYDVIASLKTREEVRLFFKDLLTPDEITTLMRRIEVAALLMAGFTYEKIAQLLGVGRGKVTNVQKSLTRSGDGYKIIIKRLLESRKKKLKTQKKWARTANSSFESLKQKYPLHFLLFNLIDEISESLGGDKLKNEKEALIFTPSNKTTNSTTN</sequence>
<proteinExistence type="predicted"/>
<accession>A0A2M7D8L1</accession>
<evidence type="ECO:0000313" key="2">
    <source>
        <dbReference type="Proteomes" id="UP000230304"/>
    </source>
</evidence>
<dbReference type="GO" id="GO:0003700">
    <property type="term" value="F:DNA-binding transcription factor activity"/>
    <property type="evidence" value="ECO:0007669"/>
    <property type="project" value="InterPro"/>
</dbReference>